<dbReference type="Proteomes" id="UP000234323">
    <property type="component" value="Unassembled WGS sequence"/>
</dbReference>
<keyword evidence="1" id="KW-0472">Membrane</keyword>
<name>A0A2I1GS19_9GLOM</name>
<evidence type="ECO:0000313" key="3">
    <source>
        <dbReference type="Proteomes" id="UP000234323"/>
    </source>
</evidence>
<gene>
    <name evidence="2" type="ORF">RhiirA4_545284</name>
</gene>
<dbReference type="VEuPathDB" id="FungiDB:RhiirFUN_003816"/>
<feature type="transmembrane region" description="Helical" evidence="1">
    <location>
        <begin position="6"/>
        <end position="28"/>
    </location>
</feature>
<evidence type="ECO:0000313" key="2">
    <source>
        <dbReference type="EMBL" id="PKY49443.1"/>
    </source>
</evidence>
<dbReference type="OrthoDB" id="2309411at2759"/>
<keyword evidence="1" id="KW-1133">Transmembrane helix</keyword>
<protein>
    <submittedName>
        <fullName evidence="2">Uncharacterized protein</fullName>
    </submittedName>
</protein>
<organism evidence="2 3">
    <name type="scientific">Rhizophagus irregularis</name>
    <dbReference type="NCBI Taxonomy" id="588596"/>
    <lineage>
        <taxon>Eukaryota</taxon>
        <taxon>Fungi</taxon>
        <taxon>Fungi incertae sedis</taxon>
        <taxon>Mucoromycota</taxon>
        <taxon>Glomeromycotina</taxon>
        <taxon>Glomeromycetes</taxon>
        <taxon>Glomerales</taxon>
        <taxon>Glomeraceae</taxon>
        <taxon>Rhizophagus</taxon>
    </lineage>
</organism>
<dbReference type="AlphaFoldDB" id="A0A2I1GS19"/>
<dbReference type="EMBL" id="LLXI01000743">
    <property type="protein sequence ID" value="PKY49443.1"/>
    <property type="molecule type" value="Genomic_DNA"/>
</dbReference>
<comment type="caution">
    <text evidence="2">The sequence shown here is derived from an EMBL/GenBank/DDBJ whole genome shotgun (WGS) entry which is preliminary data.</text>
</comment>
<keyword evidence="3" id="KW-1185">Reference proteome</keyword>
<proteinExistence type="predicted"/>
<sequence length="124" mass="14920">METSSFTNIISIMSLAFFIWLLYQCFLFSNIQKRNSSMLIIEWDENRLRQWNIQRTTVIAFIREFPGYSQLVQNKSKSIFYFTDTDIIVSALRRAYRQENMFSFGKVFIDNEEILFRDNEILNV</sequence>
<accession>A0A2I1GS19</accession>
<keyword evidence="1" id="KW-0812">Transmembrane</keyword>
<reference evidence="2 3" key="1">
    <citation type="submission" date="2015-10" db="EMBL/GenBank/DDBJ databases">
        <title>Genome analyses suggest a sexual origin of heterokaryosis in a supposedly ancient asexual fungus.</title>
        <authorList>
            <person name="Ropars J."/>
            <person name="Sedzielewska K."/>
            <person name="Noel J."/>
            <person name="Charron P."/>
            <person name="Farinelli L."/>
            <person name="Marton T."/>
            <person name="Kruger M."/>
            <person name="Pelin A."/>
            <person name="Brachmann A."/>
            <person name="Corradi N."/>
        </authorList>
    </citation>
    <scope>NUCLEOTIDE SEQUENCE [LARGE SCALE GENOMIC DNA]</scope>
    <source>
        <strain evidence="2 3">A4</strain>
    </source>
</reference>
<evidence type="ECO:0000256" key="1">
    <source>
        <dbReference type="SAM" id="Phobius"/>
    </source>
</evidence>